<dbReference type="Proteomes" id="UP000199417">
    <property type="component" value="Unassembled WGS sequence"/>
</dbReference>
<evidence type="ECO:0000313" key="1">
    <source>
        <dbReference type="EMBL" id="SDD73774.1"/>
    </source>
</evidence>
<sequence length="135" mass="13622">MSDQLAEEDAKLVVLARAAMGRAGGRQGAAVRDLDGRTYAAGPVSLDALTLTALQAAVVAALSSGAQGFEAAAVVDADLTGTAQEIVEAVWNAEPGVLALTEVTTTVKLIAARADGSAPHVMGWTPDSPTDGEHL</sequence>
<reference evidence="1 2" key="1">
    <citation type="submission" date="2016-10" db="EMBL/GenBank/DDBJ databases">
        <authorList>
            <person name="de Groot N.N."/>
        </authorList>
    </citation>
    <scope>NUCLEOTIDE SEQUENCE [LARGE SCALE GENOMIC DNA]</scope>
    <source>
        <strain evidence="1 2">JCM 11308</strain>
    </source>
</reference>
<dbReference type="AlphaFoldDB" id="A0A1G6X6S9"/>
<dbReference type="SUPFAM" id="SSF53927">
    <property type="entry name" value="Cytidine deaminase-like"/>
    <property type="match status" value="1"/>
</dbReference>
<dbReference type="GO" id="GO:0003824">
    <property type="term" value="F:catalytic activity"/>
    <property type="evidence" value="ECO:0007669"/>
    <property type="project" value="InterPro"/>
</dbReference>
<name>A0A1G6X6S9_9NOCA</name>
<dbReference type="InterPro" id="IPR016193">
    <property type="entry name" value="Cytidine_deaminase-like"/>
</dbReference>
<organism evidence="1 2">
    <name type="scientific">Rhodococcus tukisamuensis</name>
    <dbReference type="NCBI Taxonomy" id="168276"/>
    <lineage>
        <taxon>Bacteria</taxon>
        <taxon>Bacillati</taxon>
        <taxon>Actinomycetota</taxon>
        <taxon>Actinomycetes</taxon>
        <taxon>Mycobacteriales</taxon>
        <taxon>Nocardiaceae</taxon>
        <taxon>Rhodococcus</taxon>
    </lineage>
</organism>
<dbReference type="Gene3D" id="3.40.140.10">
    <property type="entry name" value="Cytidine Deaminase, domain 2"/>
    <property type="match status" value="1"/>
</dbReference>
<evidence type="ECO:0000313" key="2">
    <source>
        <dbReference type="Proteomes" id="UP000199417"/>
    </source>
</evidence>
<protein>
    <recommendedName>
        <fullName evidence="3">Cytidine deaminase</fullName>
    </recommendedName>
</protein>
<dbReference type="EMBL" id="FNAB01000006">
    <property type="protein sequence ID" value="SDD73774.1"/>
    <property type="molecule type" value="Genomic_DNA"/>
</dbReference>
<evidence type="ECO:0008006" key="3">
    <source>
        <dbReference type="Google" id="ProtNLM"/>
    </source>
</evidence>
<proteinExistence type="predicted"/>
<accession>A0A1G6X6S9</accession>
<keyword evidence="2" id="KW-1185">Reference proteome</keyword>
<dbReference type="STRING" id="168276.SAMN05444580_106103"/>
<gene>
    <name evidence="1" type="ORF">SAMN05444580_106103</name>
</gene>
<dbReference type="RefSeq" id="WP_072845863.1">
    <property type="nucleotide sequence ID" value="NZ_FNAB01000006.1"/>
</dbReference>